<evidence type="ECO:0000259" key="17">
    <source>
        <dbReference type="PROSITE" id="PS51196"/>
    </source>
</evidence>
<feature type="binding site" evidence="12">
    <location>
        <begin position="104"/>
        <end position="108"/>
    </location>
    <ligand>
        <name>ATP</name>
        <dbReference type="ChEBI" id="CHEBI:30616"/>
    </ligand>
</feature>
<keyword evidence="19" id="KW-1185">Reference proteome</keyword>
<dbReference type="PROSITE" id="PS51192">
    <property type="entry name" value="HELICASE_ATP_BIND_1"/>
    <property type="match status" value="1"/>
</dbReference>
<feature type="region of interest" description="Disordered" evidence="14">
    <location>
        <begin position="829"/>
        <end position="873"/>
    </location>
</feature>
<evidence type="ECO:0000256" key="4">
    <source>
        <dbReference type="ARBA" id="ARBA00022475"/>
    </source>
</evidence>
<proteinExistence type="inferred from homology"/>
<dbReference type="GeneID" id="98658203"/>
<keyword evidence="6 12" id="KW-0547">Nucleotide-binding</keyword>
<dbReference type="SMART" id="SM00958">
    <property type="entry name" value="SecA_PP_bind"/>
    <property type="match status" value="1"/>
</dbReference>
<evidence type="ECO:0000256" key="8">
    <source>
        <dbReference type="ARBA" id="ARBA00022927"/>
    </source>
</evidence>
<sequence>MPNPISKLLSLGDGKRLRQYRRIVDKINSLEDGLSALTDAELRATADRLRERAVAGEANESLLPESFALMREASKRTVGLRHYDVQLIGAMALNDGCVAEMKTGEGKTLVSTSVGFLSALSGDPVHVVTVNDYLAKRDAEWVGRIYGLLGMKVGLIQNGMEPEERRPSYAASVTYGTNSEFGFDYLRDNMVSSPRDRVQRGHAFGIVDEADSVLIDEARTPLIISGLSGAPSAICTTFAEIVAKLDPENDVVLDEKRRTVYETENGLAKIEKMLGSEVYADLSGATANRLRQALKAQFLFKIDHDYVVDGGEVKIVDAFTGRIMEGRRYSEGLHQAIEAKEHVQIKPETHTIATVTLQNYFRLYKKLSGMTGTALTADSELDHIYHMPVVPIPTNKPVIREDKGDLIFRTAEAKFAAVADEVECRHAKGQPVLVGTASVKASERLSEKLTERGIGHQVLNAKEHEREAAIVAEAGRLGAVTVATNMAGRGTDILLGGNYEMLRQAALKKFGVEDEESAAEWQLHAADAEARYITDREGYAVRVLGGLCVIGTERHEARRIDNQLRGRAGRQGDPGESRFYLSLEDDLLRLFGRERIHKVSEMMVQRGIPDDSPLEDPLVSKVITAAQQQVESMHFASRKNVLKYDDVMDLQRKAIYGERNAILDGKNVCEGMAEFVESMVDSLLEENCPAEIPSDDWDFGTVDAWVESMTGEKGYDASEIECDQDPDVLAEDVRNHLMRVFDEKREAVGNPLFEELCTQIMLRIMDTHWVAHLTDMEGLKAGIGLRAYGHRDPLVEYKEEAYQAFSRLVDSIYEDSLRAILRLPVESAGAASSGLSEEDNPFRPESMVYSDSRSAPEASPLNEPDPAGGNPLG</sequence>
<dbReference type="InterPro" id="IPR001650">
    <property type="entry name" value="Helicase_C-like"/>
</dbReference>
<dbReference type="InterPro" id="IPR011130">
    <property type="entry name" value="SecA_preprotein_X-link_dom"/>
</dbReference>
<comment type="subunit">
    <text evidence="12">Monomer and homodimer. Part of the essential Sec protein translocation apparatus which comprises SecA, SecYEG and auxiliary proteins SecDF. Other proteins may also be involved.</text>
</comment>
<dbReference type="GO" id="GO:0008564">
    <property type="term" value="F:protein-exporting ATPase activity"/>
    <property type="evidence" value="ECO:0007669"/>
    <property type="project" value="UniProtKB-EC"/>
</dbReference>
<keyword evidence="5 12" id="KW-0963">Cytoplasm</keyword>
<evidence type="ECO:0000256" key="11">
    <source>
        <dbReference type="ARBA" id="ARBA00023136"/>
    </source>
</evidence>
<evidence type="ECO:0000259" key="16">
    <source>
        <dbReference type="PROSITE" id="PS51194"/>
    </source>
</evidence>
<evidence type="ECO:0000313" key="18">
    <source>
        <dbReference type="EMBL" id="KAB1640144.1"/>
    </source>
</evidence>
<dbReference type="PROSITE" id="PS01312">
    <property type="entry name" value="SECA"/>
    <property type="match status" value="1"/>
</dbReference>
<keyword evidence="4 12" id="KW-1003">Cell membrane</keyword>
<dbReference type="SMART" id="SM00957">
    <property type="entry name" value="SecA_DEAD"/>
    <property type="match status" value="1"/>
</dbReference>
<feature type="domain" description="Helicase ATP-binding" evidence="15">
    <location>
        <begin position="88"/>
        <end position="249"/>
    </location>
</feature>
<protein>
    <recommendedName>
        <fullName evidence="12 13">Protein translocase subunit SecA</fullName>
        <ecNumber evidence="12">7.4.2.8</ecNumber>
    </recommendedName>
</protein>
<keyword evidence="10 12" id="KW-0811">Translocation</keyword>
<dbReference type="InterPro" id="IPR036670">
    <property type="entry name" value="SecA_X-link_sf"/>
</dbReference>
<dbReference type="Gene3D" id="3.90.1440.10">
    <property type="entry name" value="SecA, preprotein cross-linking domain"/>
    <property type="match status" value="1"/>
</dbReference>
<dbReference type="Pfam" id="PF01043">
    <property type="entry name" value="SecA_PP_bind"/>
    <property type="match status" value="1"/>
</dbReference>
<evidence type="ECO:0000256" key="12">
    <source>
        <dbReference type="HAMAP-Rule" id="MF_01382"/>
    </source>
</evidence>
<evidence type="ECO:0000259" key="15">
    <source>
        <dbReference type="PROSITE" id="PS51192"/>
    </source>
</evidence>
<keyword evidence="3 12" id="KW-0813">Transport</keyword>
<dbReference type="Gene3D" id="3.40.50.300">
    <property type="entry name" value="P-loop containing nucleotide triphosphate hydrolases"/>
    <property type="match status" value="2"/>
</dbReference>
<dbReference type="AlphaFoldDB" id="A0A6N6NR92"/>
<dbReference type="InterPro" id="IPR011116">
    <property type="entry name" value="SecA_Wing/Scaffold"/>
</dbReference>
<reference evidence="18 19" key="1">
    <citation type="submission" date="2019-09" db="EMBL/GenBank/DDBJ databases">
        <title>Whole genome shotgun sequencing (WGS) of Ellagibacter isourolithinifaciens DSM 104140(T) and Adlercreutzia muris DSM 29508(T).</title>
        <authorList>
            <person name="Stoll D.A."/>
            <person name="Danylec N."/>
            <person name="Huch M."/>
        </authorList>
    </citation>
    <scope>NUCLEOTIDE SEQUENCE [LARGE SCALE GENOMIC DNA]</scope>
    <source>
        <strain evidence="18 19">DSM 104140</strain>
    </source>
</reference>
<keyword evidence="9 12" id="KW-1278">Translocase</keyword>
<feature type="binding site" evidence="12">
    <location>
        <position position="86"/>
    </location>
    <ligand>
        <name>ATP</name>
        <dbReference type="ChEBI" id="CHEBI:30616"/>
    </ligand>
</feature>
<organism evidence="18 19">
    <name type="scientific">Ellagibacter isourolithinifaciens</name>
    <dbReference type="NCBI Taxonomy" id="2137581"/>
    <lineage>
        <taxon>Bacteria</taxon>
        <taxon>Bacillati</taxon>
        <taxon>Actinomycetota</taxon>
        <taxon>Coriobacteriia</taxon>
        <taxon>Eggerthellales</taxon>
        <taxon>Eggerthellaceae</taxon>
        <taxon>Ellagibacter</taxon>
    </lineage>
</organism>
<dbReference type="GO" id="GO:0006605">
    <property type="term" value="P:protein targeting"/>
    <property type="evidence" value="ECO:0007669"/>
    <property type="project" value="UniProtKB-UniRule"/>
</dbReference>
<evidence type="ECO:0000256" key="6">
    <source>
        <dbReference type="ARBA" id="ARBA00022741"/>
    </source>
</evidence>
<dbReference type="Pfam" id="PF21090">
    <property type="entry name" value="P-loop_SecA"/>
    <property type="match status" value="1"/>
</dbReference>
<dbReference type="InterPro" id="IPR020937">
    <property type="entry name" value="SecA_CS"/>
</dbReference>
<feature type="domain" description="SecA family profile" evidence="17">
    <location>
        <begin position="2"/>
        <end position="612"/>
    </location>
</feature>
<dbReference type="GO" id="GO:0043952">
    <property type="term" value="P:protein transport by the Sec complex"/>
    <property type="evidence" value="ECO:0007669"/>
    <property type="project" value="UniProtKB-ARBA"/>
</dbReference>
<dbReference type="HAMAP" id="MF_01382">
    <property type="entry name" value="SecA"/>
    <property type="match status" value="1"/>
</dbReference>
<name>A0A6N6NR92_9ACTN</name>
<comment type="function">
    <text evidence="12">Part of the Sec protein translocase complex. Interacts with the SecYEG preprotein conducting channel. Has a central role in coupling the hydrolysis of ATP to the transfer of proteins into and across the cell membrane, serving as an ATP-driven molecular motor driving the stepwise translocation of polypeptide chains across the membrane.</text>
</comment>
<dbReference type="InterPro" id="IPR011115">
    <property type="entry name" value="SecA_DEAD"/>
</dbReference>
<evidence type="ECO:0000256" key="1">
    <source>
        <dbReference type="ARBA" id="ARBA00004170"/>
    </source>
</evidence>
<dbReference type="FunFam" id="3.40.50.300:FF:000113">
    <property type="entry name" value="Preprotein translocase subunit SecA"/>
    <property type="match status" value="1"/>
</dbReference>
<dbReference type="GO" id="GO:0017038">
    <property type="term" value="P:protein import"/>
    <property type="evidence" value="ECO:0007669"/>
    <property type="project" value="InterPro"/>
</dbReference>
<dbReference type="OrthoDB" id="9805579at2"/>
<dbReference type="NCBIfam" id="NF009538">
    <property type="entry name" value="PRK12904.1"/>
    <property type="match status" value="1"/>
</dbReference>
<dbReference type="InterPro" id="IPR014018">
    <property type="entry name" value="SecA_motor_DEAD"/>
</dbReference>
<dbReference type="GO" id="GO:0065002">
    <property type="term" value="P:intracellular protein transmembrane transport"/>
    <property type="evidence" value="ECO:0007669"/>
    <property type="project" value="UniProtKB-UniRule"/>
</dbReference>
<dbReference type="RefSeq" id="WP_158049861.1">
    <property type="nucleotide sequence ID" value="NZ_WAJR01000017.1"/>
</dbReference>
<gene>
    <name evidence="12 18" type="primary">secA</name>
    <name evidence="18" type="ORF">F8C90_07255</name>
</gene>
<dbReference type="PROSITE" id="PS51196">
    <property type="entry name" value="SECA_MOTOR_DEAD"/>
    <property type="match status" value="1"/>
</dbReference>
<dbReference type="CDD" id="cd18803">
    <property type="entry name" value="SF2_C_secA"/>
    <property type="match status" value="1"/>
</dbReference>
<dbReference type="Pfam" id="PF07516">
    <property type="entry name" value="SecA_SW"/>
    <property type="match status" value="1"/>
</dbReference>
<comment type="caution">
    <text evidence="18">The sequence shown here is derived from an EMBL/GenBank/DDBJ whole genome shotgun (WGS) entry which is preliminary data.</text>
</comment>
<dbReference type="GO" id="GO:0005886">
    <property type="term" value="C:plasma membrane"/>
    <property type="evidence" value="ECO:0007669"/>
    <property type="project" value="UniProtKB-SubCell"/>
</dbReference>
<dbReference type="NCBIfam" id="TIGR00963">
    <property type="entry name" value="secA"/>
    <property type="match status" value="1"/>
</dbReference>
<dbReference type="EMBL" id="WAJR01000017">
    <property type="protein sequence ID" value="KAB1640144.1"/>
    <property type="molecule type" value="Genomic_DNA"/>
</dbReference>
<dbReference type="SUPFAM" id="SSF81886">
    <property type="entry name" value="Helical scaffold and wing domains of SecA"/>
    <property type="match status" value="1"/>
</dbReference>
<evidence type="ECO:0000256" key="10">
    <source>
        <dbReference type="ARBA" id="ARBA00023010"/>
    </source>
</evidence>
<dbReference type="EC" id="7.4.2.8" evidence="12"/>
<dbReference type="PANTHER" id="PTHR30612">
    <property type="entry name" value="SECA INNER MEMBRANE COMPONENT OF SEC PROTEIN SECRETION SYSTEM"/>
    <property type="match status" value="1"/>
</dbReference>
<dbReference type="PANTHER" id="PTHR30612:SF0">
    <property type="entry name" value="CHLOROPLAST PROTEIN-TRANSPORTING ATPASE"/>
    <property type="match status" value="1"/>
</dbReference>
<dbReference type="SUPFAM" id="SSF81767">
    <property type="entry name" value="Pre-protein crosslinking domain of SecA"/>
    <property type="match status" value="1"/>
</dbReference>
<comment type="similarity">
    <text evidence="2 12 13">Belongs to the SecA family.</text>
</comment>
<dbReference type="CDD" id="cd17928">
    <property type="entry name" value="DEXDc_SecA"/>
    <property type="match status" value="1"/>
</dbReference>
<dbReference type="GO" id="GO:0031522">
    <property type="term" value="C:cell envelope Sec protein transport complex"/>
    <property type="evidence" value="ECO:0007669"/>
    <property type="project" value="TreeGrafter"/>
</dbReference>
<dbReference type="PRINTS" id="PR00906">
    <property type="entry name" value="SECA"/>
</dbReference>
<comment type="subcellular location">
    <subcellularLocation>
        <location evidence="12">Cell membrane</location>
        <topology evidence="12">Peripheral membrane protein</topology>
        <orientation evidence="12">Cytoplasmic side</orientation>
    </subcellularLocation>
    <subcellularLocation>
        <location evidence="12">Cytoplasm</location>
    </subcellularLocation>
    <subcellularLocation>
        <location evidence="1">Membrane</location>
        <topology evidence="1">Peripheral membrane protein</topology>
    </subcellularLocation>
    <text evidence="12">Distribution is 50-50.</text>
</comment>
<dbReference type="GO" id="GO:0005829">
    <property type="term" value="C:cytosol"/>
    <property type="evidence" value="ECO:0007669"/>
    <property type="project" value="TreeGrafter"/>
</dbReference>
<evidence type="ECO:0000313" key="19">
    <source>
        <dbReference type="Proteomes" id="UP000468668"/>
    </source>
</evidence>
<dbReference type="InterPro" id="IPR014001">
    <property type="entry name" value="Helicase_ATP-bd"/>
</dbReference>
<comment type="catalytic activity">
    <reaction evidence="12">
        <text>ATP + H2O + cellular proteinSide 1 = ADP + phosphate + cellular proteinSide 2.</text>
        <dbReference type="EC" id="7.4.2.8"/>
    </reaction>
</comment>
<keyword evidence="7 12" id="KW-0067">ATP-binding</keyword>
<evidence type="ECO:0000256" key="9">
    <source>
        <dbReference type="ARBA" id="ARBA00022967"/>
    </source>
</evidence>
<dbReference type="InterPro" id="IPR000185">
    <property type="entry name" value="SecA"/>
</dbReference>
<evidence type="ECO:0000256" key="3">
    <source>
        <dbReference type="ARBA" id="ARBA00022448"/>
    </source>
</evidence>
<dbReference type="InterPro" id="IPR027417">
    <property type="entry name" value="P-loop_NTPase"/>
</dbReference>
<dbReference type="Gene3D" id="1.10.3060.10">
    <property type="entry name" value="Helical scaffold and wing domains of SecA"/>
    <property type="match status" value="1"/>
</dbReference>
<dbReference type="PROSITE" id="PS51194">
    <property type="entry name" value="HELICASE_CTER"/>
    <property type="match status" value="1"/>
</dbReference>
<evidence type="ECO:0000256" key="14">
    <source>
        <dbReference type="SAM" id="MobiDB-lite"/>
    </source>
</evidence>
<dbReference type="InterPro" id="IPR044722">
    <property type="entry name" value="SecA_SF2_C"/>
</dbReference>
<evidence type="ECO:0000256" key="7">
    <source>
        <dbReference type="ARBA" id="ARBA00022840"/>
    </source>
</evidence>
<evidence type="ECO:0000256" key="5">
    <source>
        <dbReference type="ARBA" id="ARBA00022490"/>
    </source>
</evidence>
<dbReference type="GO" id="GO:0005524">
    <property type="term" value="F:ATP binding"/>
    <property type="evidence" value="ECO:0007669"/>
    <property type="project" value="UniProtKB-UniRule"/>
</dbReference>
<dbReference type="InterPro" id="IPR036266">
    <property type="entry name" value="SecA_Wing/Scaffold_sf"/>
</dbReference>
<keyword evidence="11 12" id="KW-0472">Membrane</keyword>
<keyword evidence="8 12" id="KW-0653">Protein transport</keyword>
<evidence type="ECO:0000256" key="13">
    <source>
        <dbReference type="RuleBase" id="RU003874"/>
    </source>
</evidence>
<feature type="domain" description="Helicase C-terminal" evidence="16">
    <location>
        <begin position="410"/>
        <end position="620"/>
    </location>
</feature>
<feature type="binding site" evidence="12">
    <location>
        <position position="492"/>
    </location>
    <ligand>
        <name>ATP</name>
        <dbReference type="ChEBI" id="CHEBI:30616"/>
    </ligand>
</feature>
<accession>A0A6N6NR92</accession>
<dbReference type="SUPFAM" id="SSF52540">
    <property type="entry name" value="P-loop containing nucleoside triphosphate hydrolases"/>
    <property type="match status" value="2"/>
</dbReference>
<dbReference type="Pfam" id="PF07517">
    <property type="entry name" value="SecA_DEAD"/>
    <property type="match status" value="1"/>
</dbReference>
<dbReference type="Proteomes" id="UP000468668">
    <property type="component" value="Unassembled WGS sequence"/>
</dbReference>
<evidence type="ECO:0000256" key="2">
    <source>
        <dbReference type="ARBA" id="ARBA00007650"/>
    </source>
</evidence>